<evidence type="ECO:0000256" key="2">
    <source>
        <dbReference type="SAM" id="MobiDB-lite"/>
    </source>
</evidence>
<dbReference type="InterPro" id="IPR002346">
    <property type="entry name" value="Mopterin_DH_FAD-bd"/>
</dbReference>
<dbReference type="EMBL" id="CP035631">
    <property type="protein sequence ID" value="WFF40727.1"/>
    <property type="molecule type" value="Genomic_DNA"/>
</dbReference>
<proteinExistence type="predicted"/>
<dbReference type="Gene3D" id="3.30.465.10">
    <property type="match status" value="2"/>
</dbReference>
<evidence type="ECO:0000259" key="3">
    <source>
        <dbReference type="PROSITE" id="PS51387"/>
    </source>
</evidence>
<dbReference type="InterPro" id="IPR016169">
    <property type="entry name" value="FAD-bd_PCMH_sub2"/>
</dbReference>
<feature type="domain" description="FAD-binding PCMH-type" evidence="3">
    <location>
        <begin position="1"/>
        <end position="220"/>
    </location>
</feature>
<dbReference type="Gene3D" id="3.30.390.50">
    <property type="entry name" value="CO dehydrogenase flavoprotein, C-terminal domain"/>
    <property type="match status" value="1"/>
</dbReference>
<dbReference type="InterPro" id="IPR016166">
    <property type="entry name" value="FAD-bd_PCMH"/>
</dbReference>
<evidence type="ECO:0000256" key="1">
    <source>
        <dbReference type="ARBA" id="ARBA00022827"/>
    </source>
</evidence>
<dbReference type="InterPro" id="IPR036318">
    <property type="entry name" value="FAD-bd_PCMH-like_sf"/>
</dbReference>
<accession>A0ABY8FD49</accession>
<reference evidence="4 5" key="1">
    <citation type="submission" date="2019-01" db="EMBL/GenBank/DDBJ databases">
        <title>Genome sequence of Salinicola endophyticus REST5.</title>
        <authorList>
            <person name="Nascimento F.X."/>
        </authorList>
    </citation>
    <scope>NUCLEOTIDE SEQUENCE [LARGE SCALE GENOMIC DNA]</scope>
    <source>
        <strain evidence="4 5">REST5</strain>
    </source>
</reference>
<dbReference type="SMART" id="SM01092">
    <property type="entry name" value="CO_deh_flav_C"/>
    <property type="match status" value="1"/>
</dbReference>
<dbReference type="PANTHER" id="PTHR42659:SF1">
    <property type="entry name" value="OXIDOREDUCTASE"/>
    <property type="match status" value="1"/>
</dbReference>
<dbReference type="Gene3D" id="3.30.43.10">
    <property type="entry name" value="Uridine Diphospho-n-acetylenolpyruvylglucosamine Reductase, domain 2"/>
    <property type="match status" value="1"/>
</dbReference>
<name>A0ABY8FD49_9GAMM</name>
<organism evidence="4 5">
    <name type="scientific">Salinicola endophyticus</name>
    <dbReference type="NCBI Taxonomy" id="1949083"/>
    <lineage>
        <taxon>Bacteria</taxon>
        <taxon>Pseudomonadati</taxon>
        <taxon>Pseudomonadota</taxon>
        <taxon>Gammaproteobacteria</taxon>
        <taxon>Oceanospirillales</taxon>
        <taxon>Halomonadaceae</taxon>
        <taxon>Salinicola</taxon>
    </lineage>
</organism>
<dbReference type="Pfam" id="PF03450">
    <property type="entry name" value="CO_deh_flav_C"/>
    <property type="match status" value="1"/>
</dbReference>
<dbReference type="InterPro" id="IPR016167">
    <property type="entry name" value="FAD-bd_PCMH_sub1"/>
</dbReference>
<protein>
    <submittedName>
        <fullName evidence="4">Xanthine dehydrogenase family protein subunit M</fullName>
    </submittedName>
</protein>
<dbReference type="RefSeq" id="WP_282235792.1">
    <property type="nucleotide sequence ID" value="NZ_CP035631.1"/>
</dbReference>
<dbReference type="PANTHER" id="PTHR42659">
    <property type="entry name" value="XANTHINE DEHYDROGENASE SUBUNIT C-RELATED"/>
    <property type="match status" value="1"/>
</dbReference>
<dbReference type="Proteomes" id="UP001321526">
    <property type="component" value="Chromosome"/>
</dbReference>
<feature type="region of interest" description="Disordered" evidence="2">
    <location>
        <begin position="321"/>
        <end position="352"/>
    </location>
</feature>
<evidence type="ECO:0000313" key="4">
    <source>
        <dbReference type="EMBL" id="WFF40727.1"/>
    </source>
</evidence>
<sequence>MRAFDFSRAESVGNAAQHGNAETAFVAGGTTLLDLVKLDVMRPAAVVDINALPLKAVERLADGRLKIGALVTNTDLAHHPEVKRDYPLLSQALLAGASTQLRNMATTAGNLMQRTRCPYFRDVGSACNKRQPGSGCDARDGINRMHALLGGSADCIAVHPSDMCVALAAIGATLTLEGPSGEREVAFADFHRLPGDTPHLEHDLAADELITALTLDAPLAPAGSHYLKLRDRASYEFALASAAAQLKLDGERIIEARLALGGVATKPWRASEAEAALVGQPAVLASFERAAEIALRDAQPRAHNAFKVDLAKQAIVRALRDASRAAQRGTDQDDTDQDDTGQGRTDTQESQA</sequence>
<dbReference type="SUPFAM" id="SSF56176">
    <property type="entry name" value="FAD-binding/transporter-associated domain-like"/>
    <property type="match status" value="1"/>
</dbReference>
<dbReference type="InterPro" id="IPR051312">
    <property type="entry name" value="Diverse_Substr_Oxidored"/>
</dbReference>
<dbReference type="InterPro" id="IPR036683">
    <property type="entry name" value="CO_DH_flav_C_dom_sf"/>
</dbReference>
<dbReference type="SUPFAM" id="SSF55447">
    <property type="entry name" value="CO dehydrogenase flavoprotein C-terminal domain-like"/>
    <property type="match status" value="1"/>
</dbReference>
<evidence type="ECO:0000313" key="5">
    <source>
        <dbReference type="Proteomes" id="UP001321526"/>
    </source>
</evidence>
<gene>
    <name evidence="4" type="ORF">EVC62_04000</name>
</gene>
<keyword evidence="5" id="KW-1185">Reference proteome</keyword>
<dbReference type="InterPro" id="IPR005107">
    <property type="entry name" value="CO_DH_flav_C"/>
</dbReference>
<keyword evidence="1" id="KW-0274">FAD</keyword>
<keyword evidence="1" id="KW-0285">Flavoprotein</keyword>
<dbReference type="PROSITE" id="PS51387">
    <property type="entry name" value="FAD_PCMH"/>
    <property type="match status" value="1"/>
</dbReference>
<dbReference type="Pfam" id="PF00941">
    <property type="entry name" value="FAD_binding_5"/>
    <property type="match status" value="1"/>
</dbReference>